<dbReference type="SUPFAM" id="SSF51735">
    <property type="entry name" value="NAD(P)-binding Rossmann-fold domains"/>
    <property type="match status" value="1"/>
</dbReference>
<dbReference type="Proteomes" id="UP000622797">
    <property type="component" value="Unassembled WGS sequence"/>
</dbReference>
<dbReference type="OrthoDB" id="9876299at2759"/>
<evidence type="ECO:0000313" key="2">
    <source>
        <dbReference type="Proteomes" id="UP000622797"/>
    </source>
</evidence>
<dbReference type="InterPro" id="IPR036291">
    <property type="entry name" value="NAD(P)-bd_dom_sf"/>
</dbReference>
<sequence>MALTTNVFISGANRGLGKGFVERYLARTNHVVIGAVRNAQSPAADELRALPTAEGSKVILVEVEATSTTDPYRVAKELEAQGITKIDVIIANAGITGQQGPMDSIDPEGIAGVYLVNAVGPALLFLGLKPLIDRSETPKWMGISSAIASFQNVEKYPTFKGFPYNTSKAALNYFAKTLHFENPNLVAFVASPGFLDTDMGRNSASFYGLENPGFADIEVVNKRLVGLLDNATRDKYSGQFVDFTGEIIPW</sequence>
<dbReference type="InterPro" id="IPR002347">
    <property type="entry name" value="SDR_fam"/>
</dbReference>
<reference evidence="1" key="2">
    <citation type="submission" date="2020-05" db="EMBL/GenBank/DDBJ databases">
        <authorList>
            <person name="Kim H.-S."/>
            <person name="Proctor R.H."/>
            <person name="Brown D.W."/>
        </authorList>
    </citation>
    <scope>NUCLEOTIDE SEQUENCE</scope>
    <source>
        <strain evidence="1">NRRL 20472</strain>
    </source>
</reference>
<dbReference type="Gene3D" id="3.40.50.720">
    <property type="entry name" value="NAD(P)-binding Rossmann-like Domain"/>
    <property type="match status" value="1"/>
</dbReference>
<gene>
    <name evidence="1" type="ORF">FSARC_12146</name>
</gene>
<protein>
    <submittedName>
        <fullName evidence="1">Uncharacterized protein</fullName>
    </submittedName>
</protein>
<accession>A0A8H4TAQ5</accession>
<dbReference type="InterPro" id="IPR052184">
    <property type="entry name" value="SDR_enzymes"/>
</dbReference>
<dbReference type="GO" id="GO:0016616">
    <property type="term" value="F:oxidoreductase activity, acting on the CH-OH group of donors, NAD or NADP as acceptor"/>
    <property type="evidence" value="ECO:0007669"/>
    <property type="project" value="TreeGrafter"/>
</dbReference>
<comment type="caution">
    <text evidence="1">The sequence shown here is derived from an EMBL/GenBank/DDBJ whole genome shotgun (WGS) entry which is preliminary data.</text>
</comment>
<proteinExistence type="predicted"/>
<dbReference type="Pfam" id="PF00106">
    <property type="entry name" value="adh_short"/>
    <property type="match status" value="1"/>
</dbReference>
<reference evidence="1" key="1">
    <citation type="journal article" date="2020" name="BMC Genomics">
        <title>Correction to: Identification and distribution of gene clusters required for synthesis of sphingolipid metabolism inhibitors in diverse species of the filamentous fungus Fusarium.</title>
        <authorList>
            <person name="Kim H.S."/>
            <person name="Lohmar J.M."/>
            <person name="Busman M."/>
            <person name="Brown D.W."/>
            <person name="Naumann T.A."/>
            <person name="Divon H.H."/>
            <person name="Lysoe E."/>
            <person name="Uhlig S."/>
            <person name="Proctor R.H."/>
        </authorList>
    </citation>
    <scope>NUCLEOTIDE SEQUENCE</scope>
    <source>
        <strain evidence="1">NRRL 20472</strain>
    </source>
</reference>
<dbReference type="PANTHER" id="PTHR45458:SF3">
    <property type="entry name" value="CHAIN DEHYDROGENASE (ATSC), PUTATIVE-RELATED"/>
    <property type="match status" value="1"/>
</dbReference>
<keyword evidence="2" id="KW-1185">Reference proteome</keyword>
<name>A0A8H4TAQ5_9HYPO</name>
<dbReference type="PANTHER" id="PTHR45458">
    <property type="entry name" value="SHORT-CHAIN DEHYDROGENASE/REDUCTASE SDR"/>
    <property type="match status" value="1"/>
</dbReference>
<dbReference type="EMBL" id="JABEXW010000813">
    <property type="protein sequence ID" value="KAF4954403.1"/>
    <property type="molecule type" value="Genomic_DNA"/>
</dbReference>
<evidence type="ECO:0000313" key="1">
    <source>
        <dbReference type="EMBL" id="KAF4954403.1"/>
    </source>
</evidence>
<dbReference type="PRINTS" id="PR00081">
    <property type="entry name" value="GDHRDH"/>
</dbReference>
<dbReference type="AlphaFoldDB" id="A0A8H4TAQ5"/>
<organism evidence="1 2">
    <name type="scientific">Fusarium sarcochroum</name>
    <dbReference type="NCBI Taxonomy" id="1208366"/>
    <lineage>
        <taxon>Eukaryota</taxon>
        <taxon>Fungi</taxon>
        <taxon>Dikarya</taxon>
        <taxon>Ascomycota</taxon>
        <taxon>Pezizomycotina</taxon>
        <taxon>Sordariomycetes</taxon>
        <taxon>Hypocreomycetidae</taxon>
        <taxon>Hypocreales</taxon>
        <taxon>Nectriaceae</taxon>
        <taxon>Fusarium</taxon>
        <taxon>Fusarium lateritium species complex</taxon>
    </lineage>
</organism>